<sequence length="114" mass="12026">MRHAEAYDNASDQAERRKALGRLVPSALAVIVVEWLRDIALYGALLAGVVAVFAGLTASSSGWKAGLVAAGVAGVVVALVAKLRRWRPWAQWVTYLAVAAVDVGLVVLMEQVTG</sequence>
<keyword evidence="1" id="KW-0472">Membrane</keyword>
<feature type="transmembrane region" description="Helical" evidence="1">
    <location>
        <begin position="65"/>
        <end position="83"/>
    </location>
</feature>
<evidence type="ECO:0000313" key="2">
    <source>
        <dbReference type="EMBL" id="MFO7191452.1"/>
    </source>
</evidence>
<dbReference type="AlphaFoldDB" id="A0A2W4JEC7"/>
<evidence type="ECO:0000313" key="3">
    <source>
        <dbReference type="EMBL" id="PZM96325.1"/>
    </source>
</evidence>
<organism evidence="3">
    <name type="scientific">Thermocrispum agreste</name>
    <dbReference type="NCBI Taxonomy" id="37925"/>
    <lineage>
        <taxon>Bacteria</taxon>
        <taxon>Bacillati</taxon>
        <taxon>Actinomycetota</taxon>
        <taxon>Actinomycetes</taxon>
        <taxon>Pseudonocardiales</taxon>
        <taxon>Pseudonocardiaceae</taxon>
        <taxon>Thermocrispum</taxon>
    </lineage>
</organism>
<protein>
    <submittedName>
        <fullName evidence="3">Uncharacterized protein</fullName>
    </submittedName>
</protein>
<evidence type="ECO:0000313" key="4">
    <source>
        <dbReference type="Proteomes" id="UP000249324"/>
    </source>
</evidence>
<dbReference type="STRING" id="1111738.GCA_000427905_02479"/>
<gene>
    <name evidence="2" type="ORF">DIU77_004335</name>
    <name evidence="3" type="ORF">DIU77_10970</name>
</gene>
<dbReference type="EMBL" id="QGUI01000397">
    <property type="protein sequence ID" value="PZM96325.1"/>
    <property type="molecule type" value="Genomic_DNA"/>
</dbReference>
<keyword evidence="1" id="KW-1133">Transmembrane helix</keyword>
<reference evidence="2" key="2">
    <citation type="submission" date="2018-05" db="EMBL/GenBank/DDBJ databases">
        <authorList>
            <person name="Moura L."/>
            <person name="Setubal J.C."/>
        </authorList>
    </citation>
    <scope>NUCLEOTIDE SEQUENCE</scope>
    <source>
        <strain evidence="2">ZC4RG45</strain>
    </source>
</reference>
<keyword evidence="1" id="KW-0812">Transmembrane</keyword>
<reference evidence="3" key="1">
    <citation type="submission" date="2018-05" db="EMBL/GenBank/DDBJ databases">
        <authorList>
            <person name="Lanie J.A."/>
            <person name="Ng W.-L."/>
            <person name="Kazmierczak K.M."/>
            <person name="Andrzejewski T.M."/>
            <person name="Davidsen T.M."/>
            <person name="Wayne K.J."/>
            <person name="Tettelin H."/>
            <person name="Glass J.I."/>
            <person name="Rusch D."/>
            <person name="Podicherti R."/>
            <person name="Tsui H.-C.T."/>
            <person name="Winkler M.E."/>
        </authorList>
    </citation>
    <scope>NUCLEOTIDE SEQUENCE</scope>
    <source>
        <strain evidence="3">ZC4RG45</strain>
    </source>
</reference>
<dbReference type="EMBL" id="QGUI02000030">
    <property type="protein sequence ID" value="MFO7191452.1"/>
    <property type="molecule type" value="Genomic_DNA"/>
</dbReference>
<reference evidence="2" key="4">
    <citation type="submission" date="2023-08" db="EMBL/GenBank/DDBJ databases">
        <authorList>
            <person name="Guima S.E.S."/>
            <person name="Martins L.F."/>
            <person name="Silva A.M."/>
            <person name="Setubal J.C."/>
        </authorList>
    </citation>
    <scope>NUCLEOTIDE SEQUENCE</scope>
    <source>
        <strain evidence="2">ZC4RG45</strain>
    </source>
</reference>
<accession>A0A2W4JEC7</accession>
<dbReference type="Proteomes" id="UP000249324">
    <property type="component" value="Unassembled WGS sequence"/>
</dbReference>
<comment type="caution">
    <text evidence="3">The sequence shown here is derived from an EMBL/GenBank/DDBJ whole genome shotgun (WGS) entry which is preliminary data.</text>
</comment>
<reference evidence="2 4" key="3">
    <citation type="journal article" date="2021" name="BMC Genomics">
        <title>Genome-resolved metagenome and metatranscriptome analyses of thermophilic composting reveal key bacterial players and their metabolic interactions.</title>
        <authorList>
            <person name="Braga L.P.P."/>
            <person name="Pereira R.V."/>
            <person name="Martins L.F."/>
            <person name="Moura L.M.S."/>
            <person name="Sanchez F.B."/>
            <person name="Patane J.S.L."/>
            <person name="da Silva A.M."/>
            <person name="Setubal J.C."/>
        </authorList>
    </citation>
    <scope>NUCLEOTIDE SEQUENCE [LARGE SCALE GENOMIC DNA]</scope>
    <source>
        <strain evidence="2">ZC4RG45</strain>
    </source>
</reference>
<name>A0A2W4JEC7_9PSEU</name>
<feature type="transmembrane region" description="Helical" evidence="1">
    <location>
        <begin position="89"/>
        <end position="109"/>
    </location>
</feature>
<evidence type="ECO:0000256" key="1">
    <source>
        <dbReference type="SAM" id="Phobius"/>
    </source>
</evidence>
<proteinExistence type="predicted"/>
<feature type="transmembrane region" description="Helical" evidence="1">
    <location>
        <begin position="39"/>
        <end position="58"/>
    </location>
</feature>